<evidence type="ECO:0000313" key="1">
    <source>
        <dbReference type="EMBL" id="SVD85239.1"/>
    </source>
</evidence>
<proteinExistence type="predicted"/>
<dbReference type="EMBL" id="UINC01177540">
    <property type="protein sequence ID" value="SVD85239.1"/>
    <property type="molecule type" value="Genomic_DNA"/>
</dbReference>
<dbReference type="AlphaFoldDB" id="A0A382YQI4"/>
<gene>
    <name evidence="1" type="ORF">METZ01_LOCUS438093</name>
</gene>
<accession>A0A382YQI4</accession>
<feature type="non-terminal residue" evidence="1">
    <location>
        <position position="1"/>
    </location>
</feature>
<name>A0A382YQI4_9ZZZZ</name>
<sequence length="64" mass="7303">GFIGESPNNDFKTVRYGGIEENRELKGKNYGSNNIFTSNLGCVFTTNNWQHISWMAEENKSKTQ</sequence>
<organism evidence="1">
    <name type="scientific">marine metagenome</name>
    <dbReference type="NCBI Taxonomy" id="408172"/>
    <lineage>
        <taxon>unclassified sequences</taxon>
        <taxon>metagenomes</taxon>
        <taxon>ecological metagenomes</taxon>
    </lineage>
</organism>
<protein>
    <submittedName>
        <fullName evidence="1">Uncharacterized protein</fullName>
    </submittedName>
</protein>
<reference evidence="1" key="1">
    <citation type="submission" date="2018-05" db="EMBL/GenBank/DDBJ databases">
        <authorList>
            <person name="Lanie J.A."/>
            <person name="Ng W.-L."/>
            <person name="Kazmierczak K.M."/>
            <person name="Andrzejewski T.M."/>
            <person name="Davidsen T.M."/>
            <person name="Wayne K.J."/>
            <person name="Tettelin H."/>
            <person name="Glass J.I."/>
            <person name="Rusch D."/>
            <person name="Podicherti R."/>
            <person name="Tsui H.-C.T."/>
            <person name="Winkler M.E."/>
        </authorList>
    </citation>
    <scope>NUCLEOTIDE SEQUENCE</scope>
</reference>